<dbReference type="Gene3D" id="3.40.30.10">
    <property type="entry name" value="Glutaredoxin"/>
    <property type="match status" value="1"/>
</dbReference>
<accession>A0A1F6TAU0</accession>
<feature type="signal peptide" evidence="2">
    <location>
        <begin position="1"/>
        <end position="19"/>
    </location>
</feature>
<organism evidence="4 5">
    <name type="scientific">Candidatus Muproteobacteria bacterium RBG_16_64_11</name>
    <dbReference type="NCBI Taxonomy" id="1817758"/>
    <lineage>
        <taxon>Bacteria</taxon>
        <taxon>Pseudomonadati</taxon>
        <taxon>Pseudomonadota</taxon>
        <taxon>Candidatus Muproteobacteria</taxon>
    </lineage>
</organism>
<dbReference type="STRING" id="1817758.A2150_06470"/>
<feature type="chain" id="PRO_5009526634" description="Thioredoxin domain-containing protein" evidence="2">
    <location>
        <begin position="20"/>
        <end position="184"/>
    </location>
</feature>
<dbReference type="InterPro" id="IPR013766">
    <property type="entry name" value="Thioredoxin_domain"/>
</dbReference>
<name>A0A1F6TAU0_9PROT</name>
<dbReference type="PROSITE" id="PS51352">
    <property type="entry name" value="THIOREDOXIN_2"/>
    <property type="match status" value="1"/>
</dbReference>
<proteinExistence type="predicted"/>
<dbReference type="Pfam" id="PF00578">
    <property type="entry name" value="AhpC-TSA"/>
    <property type="match status" value="1"/>
</dbReference>
<evidence type="ECO:0000256" key="1">
    <source>
        <dbReference type="ARBA" id="ARBA00023284"/>
    </source>
</evidence>
<dbReference type="InterPro" id="IPR017937">
    <property type="entry name" value="Thioredoxin_CS"/>
</dbReference>
<dbReference type="PROSITE" id="PS00194">
    <property type="entry name" value="THIOREDOXIN_1"/>
    <property type="match status" value="1"/>
</dbReference>
<evidence type="ECO:0000313" key="4">
    <source>
        <dbReference type="EMBL" id="OGI42258.1"/>
    </source>
</evidence>
<dbReference type="InterPro" id="IPR000866">
    <property type="entry name" value="AhpC/TSA"/>
</dbReference>
<dbReference type="PANTHER" id="PTHR42852:SF13">
    <property type="entry name" value="PROTEIN DIPZ"/>
    <property type="match status" value="1"/>
</dbReference>
<dbReference type="GO" id="GO:0016209">
    <property type="term" value="F:antioxidant activity"/>
    <property type="evidence" value="ECO:0007669"/>
    <property type="project" value="InterPro"/>
</dbReference>
<keyword evidence="1" id="KW-0676">Redox-active center</keyword>
<evidence type="ECO:0000256" key="2">
    <source>
        <dbReference type="SAM" id="SignalP"/>
    </source>
</evidence>
<dbReference type="EMBL" id="MFSS01000095">
    <property type="protein sequence ID" value="OGI42258.1"/>
    <property type="molecule type" value="Genomic_DNA"/>
</dbReference>
<dbReference type="InterPro" id="IPR050553">
    <property type="entry name" value="Thioredoxin_ResA/DsbE_sf"/>
</dbReference>
<sequence>MSRFVLLCLLPLVSAPVFSAPLPKGLLEQDGRPAPTLRLATMEGKTTDIAALRGRWVLVHFWASWCVPCRREMPTLQGLSTVTPALPIRLILVNTAETDEEVFAFLNIIAPNLETLMDRDGQVTERWQPRGLPASFLVDPEGRIRYLALGGRDWLSPDYLLFLRSLGAPVVPVEPSRGDADPVY</sequence>
<feature type="domain" description="Thioredoxin" evidence="3">
    <location>
        <begin position="28"/>
        <end position="168"/>
    </location>
</feature>
<dbReference type="AlphaFoldDB" id="A0A1F6TAU0"/>
<gene>
    <name evidence="4" type="ORF">A2150_06470</name>
</gene>
<comment type="caution">
    <text evidence="4">The sequence shown here is derived from an EMBL/GenBank/DDBJ whole genome shotgun (WGS) entry which is preliminary data.</text>
</comment>
<dbReference type="SUPFAM" id="SSF52833">
    <property type="entry name" value="Thioredoxin-like"/>
    <property type="match status" value="1"/>
</dbReference>
<dbReference type="Proteomes" id="UP000177925">
    <property type="component" value="Unassembled WGS sequence"/>
</dbReference>
<reference evidence="4 5" key="1">
    <citation type="journal article" date="2016" name="Nat. Commun.">
        <title>Thousands of microbial genomes shed light on interconnected biogeochemical processes in an aquifer system.</title>
        <authorList>
            <person name="Anantharaman K."/>
            <person name="Brown C.T."/>
            <person name="Hug L.A."/>
            <person name="Sharon I."/>
            <person name="Castelle C.J."/>
            <person name="Probst A.J."/>
            <person name="Thomas B.C."/>
            <person name="Singh A."/>
            <person name="Wilkins M.J."/>
            <person name="Karaoz U."/>
            <person name="Brodie E.L."/>
            <person name="Williams K.H."/>
            <person name="Hubbard S.S."/>
            <person name="Banfield J.F."/>
        </authorList>
    </citation>
    <scope>NUCLEOTIDE SEQUENCE [LARGE SCALE GENOMIC DNA]</scope>
</reference>
<protein>
    <recommendedName>
        <fullName evidence="3">Thioredoxin domain-containing protein</fullName>
    </recommendedName>
</protein>
<evidence type="ECO:0000313" key="5">
    <source>
        <dbReference type="Proteomes" id="UP000177925"/>
    </source>
</evidence>
<keyword evidence="2" id="KW-0732">Signal</keyword>
<dbReference type="GO" id="GO:0015036">
    <property type="term" value="F:disulfide oxidoreductase activity"/>
    <property type="evidence" value="ECO:0007669"/>
    <property type="project" value="UniProtKB-ARBA"/>
</dbReference>
<evidence type="ECO:0000259" key="3">
    <source>
        <dbReference type="PROSITE" id="PS51352"/>
    </source>
</evidence>
<dbReference type="PANTHER" id="PTHR42852">
    <property type="entry name" value="THIOL:DISULFIDE INTERCHANGE PROTEIN DSBE"/>
    <property type="match status" value="1"/>
</dbReference>
<dbReference type="InterPro" id="IPR036249">
    <property type="entry name" value="Thioredoxin-like_sf"/>
</dbReference>
<dbReference type="CDD" id="cd02966">
    <property type="entry name" value="TlpA_like_family"/>
    <property type="match status" value="1"/>
</dbReference>